<feature type="domain" description="Solute-binding protein family 3/N-terminal" evidence="2">
    <location>
        <begin position="47"/>
        <end position="254"/>
    </location>
</feature>
<evidence type="ECO:0000256" key="1">
    <source>
        <dbReference type="ARBA" id="ARBA00010742"/>
    </source>
</evidence>
<evidence type="ECO:0000313" key="4">
    <source>
        <dbReference type="Proteomes" id="UP000473699"/>
    </source>
</evidence>
<dbReference type="RefSeq" id="WP_154527700.1">
    <property type="nucleotide sequence ID" value="NZ_JAXDZJ010000039.1"/>
</dbReference>
<organism evidence="3 4">
    <name type="scientific">Pyramidobacter porci</name>
    <dbReference type="NCBI Taxonomy" id="2605789"/>
    <lineage>
        <taxon>Bacteria</taxon>
        <taxon>Thermotogati</taxon>
        <taxon>Synergistota</taxon>
        <taxon>Synergistia</taxon>
        <taxon>Synergistales</taxon>
        <taxon>Dethiosulfovibrionaceae</taxon>
        <taxon>Pyramidobacter</taxon>
    </lineage>
</organism>
<dbReference type="PANTHER" id="PTHR30024">
    <property type="entry name" value="ALIPHATIC SULFONATES-BINDING PROTEIN-RELATED"/>
    <property type="match status" value="1"/>
</dbReference>
<dbReference type="EMBL" id="VUNH01000001">
    <property type="protein sequence ID" value="MST54561.1"/>
    <property type="molecule type" value="Genomic_DNA"/>
</dbReference>
<dbReference type="Gene3D" id="3.40.190.10">
    <property type="entry name" value="Periplasmic binding protein-like II"/>
    <property type="match status" value="2"/>
</dbReference>
<keyword evidence="4" id="KW-1185">Reference proteome</keyword>
<name>A0A6L5Y8M7_9BACT</name>
<dbReference type="CDD" id="cd01008">
    <property type="entry name" value="PBP2_NrtA_SsuA_CpmA_like"/>
    <property type="match status" value="1"/>
</dbReference>
<evidence type="ECO:0000259" key="2">
    <source>
        <dbReference type="SMART" id="SM00062"/>
    </source>
</evidence>
<comment type="caution">
    <text evidence="3">The sequence shown here is derived from an EMBL/GenBank/DDBJ whole genome shotgun (WGS) entry which is preliminary data.</text>
</comment>
<comment type="similarity">
    <text evidence="1">Belongs to the bacterial solute-binding protein SsuA/TauA family.</text>
</comment>
<gene>
    <name evidence="3" type="ORF">FYJ74_00615</name>
</gene>
<dbReference type="Pfam" id="PF09084">
    <property type="entry name" value="NMT1"/>
    <property type="match status" value="1"/>
</dbReference>
<accession>A0A6L5Y8M7</accession>
<proteinExistence type="inferred from homology"/>
<protein>
    <submittedName>
        <fullName evidence="3">Transporter substrate-binding domain-containing protein</fullName>
    </submittedName>
</protein>
<reference evidence="3 4" key="1">
    <citation type="submission" date="2019-08" db="EMBL/GenBank/DDBJ databases">
        <title>In-depth cultivation of the pig gut microbiome towards novel bacterial diversity and tailored functional studies.</title>
        <authorList>
            <person name="Wylensek D."/>
            <person name="Hitch T.C.A."/>
            <person name="Clavel T."/>
        </authorList>
    </citation>
    <scope>NUCLEOTIDE SEQUENCE [LARGE SCALE GENOMIC DNA]</scope>
    <source>
        <strain evidence="3 4">SM-530-WT-4B</strain>
    </source>
</reference>
<dbReference type="InterPro" id="IPR015168">
    <property type="entry name" value="SsuA/THI5"/>
</dbReference>
<sequence>MKLFSAAKRLAFIGICLSALDVGGLGTGGWARTVESMNFTYVQSPLNVPSIVEKARGSFASYFKELGLPVGYANLTAGPQQTAALASGDLQILNAVGGTSIILAAANGADVKIISMYSRSPKAFMLFSNDAAIDSPAALKGKTVAGPKGTNLHELLVAYLKTGGLTIDDVKFVNMGIPAALAALEGGTIDAALQAGPSAYNCMKSGKHLITNGDGLVAALIATATSQKFYDENKELVETFERAQRSVLQFIAENHDEAMKMTAEATGLSVEAVEEMFPMYDFSMDVSEKDVEDLKKTEQFLLDNGMIDKEIDVKTLFLKR</sequence>
<dbReference type="AlphaFoldDB" id="A0A6L5Y8M7"/>
<dbReference type="SMART" id="SM00062">
    <property type="entry name" value="PBPb"/>
    <property type="match status" value="1"/>
</dbReference>
<dbReference type="SUPFAM" id="SSF53850">
    <property type="entry name" value="Periplasmic binding protein-like II"/>
    <property type="match status" value="1"/>
</dbReference>
<evidence type="ECO:0000313" key="3">
    <source>
        <dbReference type="EMBL" id="MST54561.1"/>
    </source>
</evidence>
<dbReference type="Proteomes" id="UP000473699">
    <property type="component" value="Unassembled WGS sequence"/>
</dbReference>
<dbReference type="InterPro" id="IPR001638">
    <property type="entry name" value="Solute-binding_3/MltF_N"/>
</dbReference>